<keyword evidence="2" id="KW-1185">Reference proteome</keyword>
<organism evidence="1 2">
    <name type="scientific">[Pantoea] beijingensis</name>
    <dbReference type="NCBI Taxonomy" id="1324864"/>
    <lineage>
        <taxon>Bacteria</taxon>
        <taxon>Pseudomonadati</taxon>
        <taxon>Pseudomonadota</taxon>
        <taxon>Gammaproteobacteria</taxon>
        <taxon>Enterobacterales</taxon>
        <taxon>Erwiniaceae</taxon>
        <taxon>Erwinia</taxon>
    </lineage>
</organism>
<accession>A0A443IG12</accession>
<dbReference type="Proteomes" id="UP000288794">
    <property type="component" value="Unassembled WGS sequence"/>
</dbReference>
<protein>
    <submittedName>
        <fullName evidence="1">Uncharacterized protein</fullName>
    </submittedName>
</protein>
<comment type="caution">
    <text evidence="1">The sequence shown here is derived from an EMBL/GenBank/DDBJ whole genome shotgun (WGS) entry which is preliminary data.</text>
</comment>
<dbReference type="InterPro" id="IPR045441">
    <property type="entry name" value="DUF6506"/>
</dbReference>
<dbReference type="AlphaFoldDB" id="A0A443IG12"/>
<gene>
    <name evidence="1" type="ORF">ED28_04335</name>
</gene>
<name>A0A443IG12_9GAMM</name>
<evidence type="ECO:0000313" key="1">
    <source>
        <dbReference type="EMBL" id="RWR03034.1"/>
    </source>
</evidence>
<reference evidence="1 2" key="1">
    <citation type="submission" date="2014-04" db="EMBL/GenBank/DDBJ databases">
        <title>Draft genome sequence of Pantoea beijingensis strain LMG 27579, an emerging pathogen to Pleurotus eryngii with potential industrial application.</title>
        <authorList>
            <person name="Xu F."/>
            <person name="Liu Y."/>
            <person name="Wang S."/>
            <person name="Yin Y."/>
            <person name="Ma Y."/>
            <person name="Zhao S."/>
            <person name="Rong C."/>
        </authorList>
    </citation>
    <scope>NUCLEOTIDE SEQUENCE [LARGE SCALE GENOMIC DNA]</scope>
    <source>
        <strain evidence="1 2">LMG 27579</strain>
    </source>
</reference>
<dbReference type="Pfam" id="PF20116">
    <property type="entry name" value="DUF6506"/>
    <property type="match status" value="1"/>
</dbReference>
<evidence type="ECO:0000313" key="2">
    <source>
        <dbReference type="Proteomes" id="UP000288794"/>
    </source>
</evidence>
<dbReference type="RefSeq" id="WP_128175603.1">
    <property type="nucleotide sequence ID" value="NZ_CP071409.1"/>
</dbReference>
<sequence length="86" mass="9297">MAQIKYAFIIKAPGYQSATHAAHMESPEFDAKFIGVNDFAEALTAAEALADAGIQVIELCGGFTPQEATKLRQHFPDIDIGRVAYP</sequence>
<proteinExistence type="predicted"/>
<dbReference type="EMBL" id="JMEE01000004">
    <property type="protein sequence ID" value="RWR03034.1"/>
    <property type="molecule type" value="Genomic_DNA"/>
</dbReference>